<name>A0A833RHB9_9HYME</name>
<proteinExistence type="predicted"/>
<sequence length="111" mass="12323">MNVKAGKSLIRQTNSEARPCHKCTLALTAILIKPANMKDFYVSTVNFLPEKAIFFTCNIGIHLTEIEKQVCNVDGEVYQGGETFSPKSNPKLECYCMPGYTGISLKIDECL</sequence>
<dbReference type="Proteomes" id="UP000655588">
    <property type="component" value="Unassembled WGS sequence"/>
</dbReference>
<dbReference type="AlphaFoldDB" id="A0A833RHB9"/>
<evidence type="ECO:0000313" key="2">
    <source>
        <dbReference type="Proteomes" id="UP000655588"/>
    </source>
</evidence>
<evidence type="ECO:0008006" key="3">
    <source>
        <dbReference type="Google" id="ProtNLM"/>
    </source>
</evidence>
<evidence type="ECO:0000313" key="1">
    <source>
        <dbReference type="EMBL" id="KAF3428824.1"/>
    </source>
</evidence>
<reference evidence="1" key="1">
    <citation type="submission" date="2019-11" db="EMBL/GenBank/DDBJ databases">
        <title>The nuclear and mitochondrial genomes of Frieseomelitta varia - a highly eusocial stingless bee (Meliponini) with a permanently sterile worker caste.</title>
        <authorList>
            <person name="Freitas F.C.P."/>
            <person name="Lourenco A.P."/>
            <person name="Nunes F.M.F."/>
            <person name="Paschoal A.R."/>
            <person name="Abreu F.C.P."/>
            <person name="Barbin F.O."/>
            <person name="Bataglia L."/>
            <person name="Cardoso-Junior C.A.M."/>
            <person name="Cervoni M.S."/>
            <person name="Silva S.R."/>
            <person name="Dalarmi F."/>
            <person name="Del Lama M.A."/>
            <person name="Depintor T.S."/>
            <person name="Ferreira K.M."/>
            <person name="Goria P.S."/>
            <person name="Jaskot M.C."/>
            <person name="Lago D.C."/>
            <person name="Luna-Lucena D."/>
            <person name="Moda L.M."/>
            <person name="Nascimento L."/>
            <person name="Pedrino M."/>
            <person name="Rabico F.O."/>
            <person name="Sanches F.C."/>
            <person name="Santos D.E."/>
            <person name="Santos C.G."/>
            <person name="Vieira J."/>
            <person name="Lopes T.F."/>
            <person name="Barchuk A.R."/>
            <person name="Hartfelder K."/>
            <person name="Simoes Z.L.P."/>
            <person name="Bitondi M.M.G."/>
            <person name="Pinheiro D.G."/>
        </authorList>
    </citation>
    <scope>NUCLEOTIDE SEQUENCE</scope>
    <source>
        <strain evidence="1">USP_RPSP 00005682</strain>
        <tissue evidence="1">Whole individual</tissue>
    </source>
</reference>
<gene>
    <name evidence="1" type="ORF">E2986_13047</name>
</gene>
<protein>
    <recommendedName>
        <fullName evidence="3">Sushi domain-containing protein</fullName>
    </recommendedName>
</protein>
<dbReference type="EMBL" id="WNWW01000198">
    <property type="protein sequence ID" value="KAF3428824.1"/>
    <property type="molecule type" value="Genomic_DNA"/>
</dbReference>
<organism evidence="1 2">
    <name type="scientific">Frieseomelitta varia</name>
    <dbReference type="NCBI Taxonomy" id="561572"/>
    <lineage>
        <taxon>Eukaryota</taxon>
        <taxon>Metazoa</taxon>
        <taxon>Ecdysozoa</taxon>
        <taxon>Arthropoda</taxon>
        <taxon>Hexapoda</taxon>
        <taxon>Insecta</taxon>
        <taxon>Pterygota</taxon>
        <taxon>Neoptera</taxon>
        <taxon>Endopterygota</taxon>
        <taxon>Hymenoptera</taxon>
        <taxon>Apocrita</taxon>
        <taxon>Aculeata</taxon>
        <taxon>Apoidea</taxon>
        <taxon>Anthophila</taxon>
        <taxon>Apidae</taxon>
        <taxon>Frieseomelitta</taxon>
    </lineage>
</organism>
<keyword evidence="2" id="KW-1185">Reference proteome</keyword>
<accession>A0A833RHB9</accession>
<comment type="caution">
    <text evidence="1">The sequence shown here is derived from an EMBL/GenBank/DDBJ whole genome shotgun (WGS) entry which is preliminary data.</text>
</comment>